<dbReference type="Pfam" id="PF02585">
    <property type="entry name" value="PIG-L"/>
    <property type="match status" value="1"/>
</dbReference>
<evidence type="ECO:0000313" key="3">
    <source>
        <dbReference type="Proteomes" id="UP000240429"/>
    </source>
</evidence>
<dbReference type="PANTHER" id="PTHR12993:SF29">
    <property type="entry name" value="BLR3841 PROTEIN"/>
    <property type="match status" value="1"/>
</dbReference>
<keyword evidence="3" id="KW-1185">Reference proteome</keyword>
<dbReference type="PANTHER" id="PTHR12993">
    <property type="entry name" value="N-ACETYLGLUCOSAMINYL-PHOSPHATIDYLINOSITOL DE-N-ACETYLASE-RELATED"/>
    <property type="match status" value="1"/>
</dbReference>
<comment type="caution">
    <text evidence="2">The sequence shown here is derived from an EMBL/GenBank/DDBJ whole genome shotgun (WGS) entry which is preliminary data.</text>
</comment>
<dbReference type="Proteomes" id="UP000240429">
    <property type="component" value="Unassembled WGS sequence"/>
</dbReference>
<dbReference type="Gene3D" id="3.40.50.10320">
    <property type="entry name" value="LmbE-like"/>
    <property type="match status" value="1"/>
</dbReference>
<accession>A0A2P8QGK6</accession>
<keyword evidence="1" id="KW-0862">Zinc</keyword>
<dbReference type="InterPro" id="IPR003737">
    <property type="entry name" value="GlcNAc_PI_deacetylase-related"/>
</dbReference>
<dbReference type="InterPro" id="IPR024078">
    <property type="entry name" value="LmbE-like_dom_sf"/>
</dbReference>
<evidence type="ECO:0000313" key="2">
    <source>
        <dbReference type="EMBL" id="PSM45380.1"/>
    </source>
</evidence>
<dbReference type="AlphaFoldDB" id="A0A2P8QGK6"/>
<dbReference type="GO" id="GO:0016137">
    <property type="term" value="P:glycoside metabolic process"/>
    <property type="evidence" value="ECO:0007669"/>
    <property type="project" value="UniProtKB-ARBA"/>
</dbReference>
<organism evidence="2 3">
    <name type="scientific">Streptomyces dioscori</name>
    <dbReference type="NCBI Taxonomy" id="2109333"/>
    <lineage>
        <taxon>Bacteria</taxon>
        <taxon>Bacillati</taxon>
        <taxon>Actinomycetota</taxon>
        <taxon>Actinomycetes</taxon>
        <taxon>Kitasatosporales</taxon>
        <taxon>Streptomycetaceae</taxon>
        <taxon>Streptomyces</taxon>
        <taxon>Streptomyces aurantiacus group</taxon>
    </lineage>
</organism>
<dbReference type="GO" id="GO:0016811">
    <property type="term" value="F:hydrolase activity, acting on carbon-nitrogen (but not peptide) bonds, in linear amides"/>
    <property type="evidence" value="ECO:0007669"/>
    <property type="project" value="TreeGrafter"/>
</dbReference>
<name>A0A2P8QGK6_9ACTN</name>
<dbReference type="SUPFAM" id="SSF102588">
    <property type="entry name" value="LmbE-like"/>
    <property type="match status" value="1"/>
</dbReference>
<protein>
    <submittedName>
        <fullName evidence="2">PIG-L family deacetylase</fullName>
    </submittedName>
</protein>
<reference evidence="2 3" key="1">
    <citation type="submission" date="2018-03" db="EMBL/GenBank/DDBJ databases">
        <title>Streptomyces dioscori sp. nov., a novel endophytic actinobacterium isolated from bulbil of Dioscorea bulbifera L.</title>
        <authorList>
            <person name="Zhikuan W."/>
        </authorList>
    </citation>
    <scope>NUCLEOTIDE SEQUENCE [LARGE SCALE GENOMIC DNA]</scope>
    <source>
        <strain evidence="2 3">A217</strain>
    </source>
</reference>
<dbReference type="EMBL" id="PYBJ01000001">
    <property type="protein sequence ID" value="PSM45380.1"/>
    <property type="molecule type" value="Genomic_DNA"/>
</dbReference>
<gene>
    <name evidence="2" type="ORF">C6Y14_01755</name>
</gene>
<sequence>MTDLTVRENTAAATRQAAAAAIDAQGTDEAEWQEARLPDHLPRLVLPAGPVVVVAAHPDDEVLGFGGTIAALLQAGVEVHTVCLSDGEASHGPGTPSARARLAARRRAELSAALRELGELPDPVYAGLPDTALDRPEHESEARAIIGELLGAVGAALCVAPWEGDLHSDHEAAGRAARHAGRAGSTPVWSYPVWMWHWARPHDPRVPWHRAAVLPLPEPVTDRKKAALARFSSQLEPRGAGIAPVLPTAEIAHHTRAFETVIR</sequence>
<proteinExistence type="predicted"/>
<evidence type="ECO:0000256" key="1">
    <source>
        <dbReference type="ARBA" id="ARBA00022833"/>
    </source>
</evidence>
<dbReference type="OrthoDB" id="116799at2"/>